<evidence type="ECO:0000256" key="5">
    <source>
        <dbReference type="ARBA" id="ARBA00023295"/>
    </source>
</evidence>
<comment type="similarity">
    <text evidence="1 6">Belongs to the glycosyl hydrolase 43 family.</text>
</comment>
<name>A0ABY7AUD7_9ALTE</name>
<accession>A0ABY7AUD7</accession>
<keyword evidence="7" id="KW-0614">Plasmid</keyword>
<evidence type="ECO:0000256" key="1">
    <source>
        <dbReference type="ARBA" id="ARBA00009865"/>
    </source>
</evidence>
<evidence type="ECO:0000313" key="7">
    <source>
        <dbReference type="EMBL" id="WAJ71891.1"/>
    </source>
</evidence>
<dbReference type="PANTHER" id="PTHR43772:SF2">
    <property type="entry name" value="PUTATIVE (AFU_ORTHOLOGUE AFUA_2G04480)-RELATED"/>
    <property type="match status" value="1"/>
</dbReference>
<reference evidence="7" key="1">
    <citation type="submission" date="2022-10" db="EMBL/GenBank/DDBJ databases">
        <title>Catenovulum adriacola sp. nov. isolated in the Harbour of Susak.</title>
        <authorList>
            <person name="Schoch T."/>
            <person name="Reich S.J."/>
            <person name="Stoeferle S."/>
            <person name="Flaiz M."/>
            <person name="Kazda M."/>
            <person name="Riedel C.U."/>
            <person name="Duerre P."/>
        </authorList>
    </citation>
    <scope>NUCLEOTIDE SEQUENCE</scope>
    <source>
        <strain evidence="7">TS8</strain>
        <plasmid evidence="7">pCadTS8_1</plasmid>
    </source>
</reference>
<evidence type="ECO:0000256" key="2">
    <source>
        <dbReference type="ARBA" id="ARBA00022651"/>
    </source>
</evidence>
<geneLocation type="plasmid" evidence="7 8">
    <name>pCadTS8_1</name>
</geneLocation>
<evidence type="ECO:0000256" key="3">
    <source>
        <dbReference type="ARBA" id="ARBA00022801"/>
    </source>
</evidence>
<sequence length="346" mass="39060">MSQTSDAERVQALDIERAENLLSNAEPLVTHMYTADPSAHVFKGKIYIYPSHDVENEHPTDDEGSHFAMEDYHVFSIEKVGSKVIDHGIALHVKDIAWAEKQMWAPDAAEKGGKYYLYFPARDYDGIFRIGVAVSDEPSGPFIAEPNAIKGTYSIDPAVFCDDDGKHYLYYGGIWGGQLQQWKGNEYLGKDNYPQNGQAAIAPRMAALSNNMLELAEDPKEILITDEQGEPIKVEDTERRFFEGPWVHKYEGTYYLSYSTGDTHKIVYATSNTPYGPFKYKGVVLNPVLGWTTHHSIVEFQGQWYLFYHDCSLSGGLTHLRSMKMSPLQHNADGSITPIEPYQEKI</sequence>
<dbReference type="GO" id="GO:0016787">
    <property type="term" value="F:hydrolase activity"/>
    <property type="evidence" value="ECO:0007669"/>
    <property type="project" value="UniProtKB-KW"/>
</dbReference>
<proteinExistence type="inferred from homology"/>
<protein>
    <submittedName>
        <fullName evidence="7">Glycoside hydrolase family 43 protein</fullName>
    </submittedName>
</protein>
<keyword evidence="4" id="KW-0119">Carbohydrate metabolism</keyword>
<evidence type="ECO:0000256" key="4">
    <source>
        <dbReference type="ARBA" id="ARBA00023277"/>
    </source>
</evidence>
<keyword evidence="8" id="KW-1185">Reference proteome</keyword>
<dbReference type="CDD" id="cd18619">
    <property type="entry name" value="GH43_CoXyl43_like"/>
    <property type="match status" value="1"/>
</dbReference>
<dbReference type="Proteomes" id="UP001163726">
    <property type="component" value="Plasmid pCadTS8_1"/>
</dbReference>
<dbReference type="Gene3D" id="2.115.10.20">
    <property type="entry name" value="Glycosyl hydrolase domain, family 43"/>
    <property type="match status" value="1"/>
</dbReference>
<evidence type="ECO:0000313" key="8">
    <source>
        <dbReference type="Proteomes" id="UP001163726"/>
    </source>
</evidence>
<keyword evidence="2" id="KW-0624">Polysaccharide degradation</keyword>
<dbReference type="SUPFAM" id="SSF75005">
    <property type="entry name" value="Arabinanase/levansucrase/invertase"/>
    <property type="match status" value="1"/>
</dbReference>
<dbReference type="InterPro" id="IPR006710">
    <property type="entry name" value="Glyco_hydro_43"/>
</dbReference>
<gene>
    <name evidence="7" type="ORF">OLW01_14275</name>
</gene>
<keyword evidence="2" id="KW-0858">Xylan degradation</keyword>
<dbReference type="InterPro" id="IPR023296">
    <property type="entry name" value="Glyco_hydro_beta-prop_sf"/>
</dbReference>
<organism evidence="7 8">
    <name type="scientific">Catenovulum adriaticum</name>
    <dbReference type="NCBI Taxonomy" id="2984846"/>
    <lineage>
        <taxon>Bacteria</taxon>
        <taxon>Pseudomonadati</taxon>
        <taxon>Pseudomonadota</taxon>
        <taxon>Gammaproteobacteria</taxon>
        <taxon>Alteromonadales</taxon>
        <taxon>Alteromonadaceae</taxon>
        <taxon>Catenovulum</taxon>
    </lineage>
</organism>
<dbReference type="PANTHER" id="PTHR43772">
    <property type="entry name" value="ENDO-1,4-BETA-XYLANASE"/>
    <property type="match status" value="1"/>
</dbReference>
<evidence type="ECO:0000256" key="6">
    <source>
        <dbReference type="RuleBase" id="RU361187"/>
    </source>
</evidence>
<dbReference type="InterPro" id="IPR052176">
    <property type="entry name" value="Glycosyl_Hydrlase_43_Enz"/>
</dbReference>
<keyword evidence="3 6" id="KW-0378">Hydrolase</keyword>
<dbReference type="RefSeq" id="WP_268076612.1">
    <property type="nucleotide sequence ID" value="NZ_CP109966.1"/>
</dbReference>
<dbReference type="EMBL" id="CP109966">
    <property type="protein sequence ID" value="WAJ71891.1"/>
    <property type="molecule type" value="Genomic_DNA"/>
</dbReference>
<dbReference type="Pfam" id="PF04616">
    <property type="entry name" value="Glyco_hydro_43"/>
    <property type="match status" value="1"/>
</dbReference>
<keyword evidence="5 6" id="KW-0326">Glycosidase</keyword>